<dbReference type="eggNOG" id="COG1075">
    <property type="taxonomic scope" value="Bacteria"/>
</dbReference>
<dbReference type="OrthoDB" id="5095936at2"/>
<name>A0A087AX44_9BIFI</name>
<evidence type="ECO:0000313" key="3">
    <source>
        <dbReference type="Proteomes" id="UP000029067"/>
    </source>
</evidence>
<dbReference type="Proteomes" id="UP000029067">
    <property type="component" value="Unassembled WGS sequence"/>
</dbReference>
<reference evidence="2 3" key="1">
    <citation type="submission" date="2014-03" db="EMBL/GenBank/DDBJ databases">
        <title>Genomics of Bifidobacteria.</title>
        <authorList>
            <person name="Ventura M."/>
            <person name="Milani C."/>
            <person name="Lugli G.A."/>
        </authorList>
    </citation>
    <scope>NUCLEOTIDE SEQUENCE [LARGE SCALE GENOMIC DNA]</scope>
    <source>
        <strain evidence="2 3">LMG 10738</strain>
    </source>
</reference>
<proteinExistence type="predicted"/>
<protein>
    <submittedName>
        <fullName evidence="2">Esterase/lipase</fullName>
    </submittedName>
</protein>
<dbReference type="SUPFAM" id="SSF53474">
    <property type="entry name" value="alpha/beta-Hydrolases"/>
    <property type="match status" value="1"/>
</dbReference>
<feature type="domain" description="GPI inositol-deacylase PGAP1-like alpha/beta" evidence="1">
    <location>
        <begin position="313"/>
        <end position="376"/>
    </location>
</feature>
<organism evidence="2 3">
    <name type="scientific">Bifidobacterium cuniculi</name>
    <dbReference type="NCBI Taxonomy" id="1688"/>
    <lineage>
        <taxon>Bacteria</taxon>
        <taxon>Bacillati</taxon>
        <taxon>Actinomycetota</taxon>
        <taxon>Actinomycetes</taxon>
        <taxon>Bifidobacteriales</taxon>
        <taxon>Bifidobacteriaceae</taxon>
        <taxon>Bifidobacterium</taxon>
    </lineage>
</organism>
<gene>
    <name evidence="2" type="ORF">BCUN_1312</name>
</gene>
<accession>A0A087AX44</accession>
<keyword evidence="3" id="KW-1185">Reference proteome</keyword>
<dbReference type="InterPro" id="IPR012908">
    <property type="entry name" value="PGAP1-ab_dom-like"/>
</dbReference>
<comment type="caution">
    <text evidence="2">The sequence shown here is derived from an EMBL/GenBank/DDBJ whole genome shotgun (WGS) entry which is preliminary data.</text>
</comment>
<dbReference type="Gene3D" id="3.40.50.1820">
    <property type="entry name" value="alpha/beta hydrolase"/>
    <property type="match status" value="1"/>
</dbReference>
<sequence>MNVQVSATVVGGRMSAATREAYAWAHEALDDAARAFRSASLGWQTAATRCIAVQQAALCCAQHLPGLGAAFDPRLHVDRCTECHTQAMQLADECARLADLVARASGIYAQAEQDALALASQGIQAVTVLSPIRSTVALVSGMVVGGIVEGVRTGSSFSFTGASRATARFQEGTIAGLGTVFAGTGTPWGSSRSRLNQGISDMARTTGAVNDMMQGNRLTVRKVDTAAHPVPAAAGIGDALHGLRLLGEANARQDDGLSYATIAISRYERQDGSSSWLVTIPGTDGQANSPFGWEQNLEAMSSDADQRRQADSVRMVTEAMRQAGIGQDDPVVLVGHSQGGIVAAAIASDCTQEFHVDHVVTAGSPIAGHPITASWVTSVEMEDELVAALDGAANPATDTWLTVRGRVTDSTAAAQDRLLAGSIVPDAVGTAEFTHNLKYHEAAWRNADDLGSPALREHDDHVRDTLAGTYQGTTYWQGRISQGQAADAADSP</sequence>
<dbReference type="Pfam" id="PF07819">
    <property type="entry name" value="PGAP1"/>
    <property type="match status" value="1"/>
</dbReference>
<dbReference type="RefSeq" id="WP_033517804.1">
    <property type="nucleotide sequence ID" value="NZ_JGYV01000008.1"/>
</dbReference>
<dbReference type="InterPro" id="IPR029058">
    <property type="entry name" value="AB_hydrolase_fold"/>
</dbReference>
<dbReference type="AlphaFoldDB" id="A0A087AX44"/>
<dbReference type="GO" id="GO:0016788">
    <property type="term" value="F:hydrolase activity, acting on ester bonds"/>
    <property type="evidence" value="ECO:0007669"/>
    <property type="project" value="InterPro"/>
</dbReference>
<evidence type="ECO:0000313" key="2">
    <source>
        <dbReference type="EMBL" id="KFI63344.1"/>
    </source>
</evidence>
<evidence type="ECO:0000259" key="1">
    <source>
        <dbReference type="Pfam" id="PF07819"/>
    </source>
</evidence>
<dbReference type="STRING" id="1688.BCUN_1312"/>
<dbReference type="EMBL" id="JGYV01000008">
    <property type="protein sequence ID" value="KFI63344.1"/>
    <property type="molecule type" value="Genomic_DNA"/>
</dbReference>